<proteinExistence type="predicted"/>
<protein>
    <submittedName>
        <fullName evidence="2">Uncharacterized protein</fullName>
    </submittedName>
</protein>
<reference evidence="2 3" key="1">
    <citation type="journal article" date="2020" name="bioRxiv">
        <title>Whole genome comparisons of ergot fungi reveals the divergence and evolution of species within the genus Claviceps are the result of varying mechanisms driving genome evolution and host range expansion.</title>
        <authorList>
            <person name="Wyka S.A."/>
            <person name="Mondo S.J."/>
            <person name="Liu M."/>
            <person name="Dettman J."/>
            <person name="Nalam V."/>
            <person name="Broders K.D."/>
        </authorList>
    </citation>
    <scope>NUCLEOTIDE SEQUENCE [LARGE SCALE GENOMIC DNA]</scope>
    <source>
        <strain evidence="2 3">Clav52</strain>
    </source>
</reference>
<dbReference type="EMBL" id="SRRH01000052">
    <property type="protein sequence ID" value="KAG6301052.1"/>
    <property type="molecule type" value="Genomic_DNA"/>
</dbReference>
<accession>A0A9P7U1B1</accession>
<organism evidence="2 3">
    <name type="scientific">Claviceps aff. purpurea</name>
    <dbReference type="NCBI Taxonomy" id="1967640"/>
    <lineage>
        <taxon>Eukaryota</taxon>
        <taxon>Fungi</taxon>
        <taxon>Dikarya</taxon>
        <taxon>Ascomycota</taxon>
        <taxon>Pezizomycotina</taxon>
        <taxon>Sordariomycetes</taxon>
        <taxon>Hypocreomycetidae</taxon>
        <taxon>Hypocreales</taxon>
        <taxon>Clavicipitaceae</taxon>
        <taxon>Claviceps</taxon>
    </lineage>
</organism>
<dbReference type="AlphaFoldDB" id="A0A9P7U1B1"/>
<evidence type="ECO:0000313" key="3">
    <source>
        <dbReference type="Proteomes" id="UP000707071"/>
    </source>
</evidence>
<evidence type="ECO:0000256" key="1">
    <source>
        <dbReference type="SAM" id="MobiDB-lite"/>
    </source>
</evidence>
<feature type="region of interest" description="Disordered" evidence="1">
    <location>
        <begin position="49"/>
        <end position="82"/>
    </location>
</feature>
<comment type="caution">
    <text evidence="2">The sequence shown here is derived from an EMBL/GenBank/DDBJ whole genome shotgun (WGS) entry which is preliminary data.</text>
</comment>
<sequence length="82" mass="9096">MLHPEHDDVTKLQGPKALPICSFTSETFLSQIGQVGLIPYVEDGECVESHATSSSRAKPRRQPQAAPRQERPRVDDREGTVI</sequence>
<evidence type="ECO:0000313" key="2">
    <source>
        <dbReference type="EMBL" id="KAG6301052.1"/>
    </source>
</evidence>
<dbReference type="Proteomes" id="UP000707071">
    <property type="component" value="Unassembled WGS sequence"/>
</dbReference>
<gene>
    <name evidence="2" type="ORF">E4U09_005958</name>
</gene>
<keyword evidence="3" id="KW-1185">Reference proteome</keyword>
<name>A0A9P7U1B1_9HYPO</name>
<feature type="compositionally biased region" description="Basic and acidic residues" evidence="1">
    <location>
        <begin position="68"/>
        <end position="82"/>
    </location>
</feature>